<evidence type="ECO:0000256" key="1">
    <source>
        <dbReference type="ARBA" id="ARBA00004417"/>
    </source>
</evidence>
<dbReference type="SUPFAM" id="SSF52540">
    <property type="entry name" value="P-loop containing nucleoside triphosphate hydrolases"/>
    <property type="match status" value="1"/>
</dbReference>
<evidence type="ECO:0000259" key="8">
    <source>
        <dbReference type="PROSITE" id="PS50893"/>
    </source>
</evidence>
<dbReference type="InterPro" id="IPR003439">
    <property type="entry name" value="ABC_transporter-like_ATP-bd"/>
</dbReference>
<dbReference type="AlphaFoldDB" id="A0A1Y0ENI3"/>
<dbReference type="InterPro" id="IPR017871">
    <property type="entry name" value="ABC_transporter-like_CS"/>
</dbReference>
<dbReference type="GO" id="GO:0005524">
    <property type="term" value="F:ATP binding"/>
    <property type="evidence" value="ECO:0007669"/>
    <property type="project" value="UniProtKB-KW"/>
</dbReference>
<dbReference type="GO" id="GO:0055085">
    <property type="term" value="P:transmembrane transport"/>
    <property type="evidence" value="ECO:0007669"/>
    <property type="project" value="UniProtKB-ARBA"/>
</dbReference>
<keyword evidence="5" id="KW-0547">Nucleotide-binding</keyword>
<organism evidence="9 10">
    <name type="scientific">Comamonas serinivorans</name>
    <dbReference type="NCBI Taxonomy" id="1082851"/>
    <lineage>
        <taxon>Bacteria</taxon>
        <taxon>Pseudomonadati</taxon>
        <taxon>Pseudomonadota</taxon>
        <taxon>Betaproteobacteria</taxon>
        <taxon>Burkholderiales</taxon>
        <taxon>Comamonadaceae</taxon>
        <taxon>Comamonas</taxon>
    </lineage>
</organism>
<dbReference type="InterPro" id="IPR003593">
    <property type="entry name" value="AAA+_ATPase"/>
</dbReference>
<dbReference type="Pfam" id="PF08352">
    <property type="entry name" value="oligo_HPY"/>
    <property type="match status" value="1"/>
</dbReference>
<evidence type="ECO:0000256" key="5">
    <source>
        <dbReference type="ARBA" id="ARBA00022741"/>
    </source>
</evidence>
<evidence type="ECO:0000256" key="4">
    <source>
        <dbReference type="ARBA" id="ARBA00022475"/>
    </source>
</evidence>
<dbReference type="EMBL" id="CP021455">
    <property type="protein sequence ID" value="ARU04971.1"/>
    <property type="molecule type" value="Genomic_DNA"/>
</dbReference>
<evidence type="ECO:0000313" key="9">
    <source>
        <dbReference type="EMBL" id="ARU04971.1"/>
    </source>
</evidence>
<proteinExistence type="inferred from homology"/>
<dbReference type="Pfam" id="PF00005">
    <property type="entry name" value="ABC_tran"/>
    <property type="match status" value="1"/>
</dbReference>
<dbReference type="Proteomes" id="UP000196138">
    <property type="component" value="Chromosome"/>
</dbReference>
<evidence type="ECO:0000256" key="3">
    <source>
        <dbReference type="ARBA" id="ARBA00022448"/>
    </source>
</evidence>
<dbReference type="RefSeq" id="WP_087280592.1">
    <property type="nucleotide sequence ID" value="NZ_CP021455.1"/>
</dbReference>
<dbReference type="NCBIfam" id="TIGR01727">
    <property type="entry name" value="oligo_HPY"/>
    <property type="match status" value="1"/>
</dbReference>
<dbReference type="PROSITE" id="PS00211">
    <property type="entry name" value="ABC_TRANSPORTER_1"/>
    <property type="match status" value="1"/>
</dbReference>
<dbReference type="PANTHER" id="PTHR43297">
    <property type="entry name" value="OLIGOPEPTIDE TRANSPORT ATP-BINDING PROTEIN APPD"/>
    <property type="match status" value="1"/>
</dbReference>
<accession>A0A1Y0ENI3</accession>
<keyword evidence="4" id="KW-1003">Cell membrane</keyword>
<sequence>MALLDVRALSTQIQTRAGPVTVVDGVSFSVDRGQTLALVGESGSGKSVTALSLLRLLDPLVQPRITGQVLLDGQDVLAMPRHRLRALRGNQIAMIFQEPLSALNPVLRVGEQVAEAVRLHHDVGHREGWLRAIELLDRVHIAQAAARARDYPHQLSGGMRQRVMIAMALACKPKLLIADEPTTALDVNTQAQILDLLRELQAQDGLALLLISHDLGVVADMADRVAVMYAGRVVEYADAGVLFQSPAHPYSRGLLDSVALDGVPPQQPLPEIPGVVPLLSELPPGCAFAPRCTRATAECERQVPALQNHGRGDAGLQAAACLHPLPRAETPSEPALPASQLAAPRLRRMAELVQEAA</sequence>
<evidence type="ECO:0000256" key="2">
    <source>
        <dbReference type="ARBA" id="ARBA00005417"/>
    </source>
</evidence>
<dbReference type="PROSITE" id="PS50893">
    <property type="entry name" value="ABC_TRANSPORTER_2"/>
    <property type="match status" value="1"/>
</dbReference>
<dbReference type="FunFam" id="3.40.50.300:FF:000016">
    <property type="entry name" value="Oligopeptide ABC transporter ATP-binding component"/>
    <property type="match status" value="1"/>
</dbReference>
<dbReference type="GO" id="GO:0016887">
    <property type="term" value="F:ATP hydrolysis activity"/>
    <property type="evidence" value="ECO:0007669"/>
    <property type="project" value="InterPro"/>
</dbReference>
<comment type="similarity">
    <text evidence="2">Belongs to the ABC transporter superfamily.</text>
</comment>
<dbReference type="Gene3D" id="3.40.50.300">
    <property type="entry name" value="P-loop containing nucleotide triphosphate hydrolases"/>
    <property type="match status" value="1"/>
</dbReference>
<keyword evidence="3" id="KW-0813">Transport</keyword>
<dbReference type="SMART" id="SM00382">
    <property type="entry name" value="AAA"/>
    <property type="match status" value="1"/>
</dbReference>
<keyword evidence="6" id="KW-0067">ATP-binding</keyword>
<dbReference type="KEGG" id="cser:CCO03_10010"/>
<dbReference type="CDD" id="cd03257">
    <property type="entry name" value="ABC_NikE_OppD_transporters"/>
    <property type="match status" value="1"/>
</dbReference>
<dbReference type="InterPro" id="IPR013563">
    <property type="entry name" value="Oligopep_ABC_C"/>
</dbReference>
<feature type="domain" description="ABC transporter" evidence="8">
    <location>
        <begin position="1"/>
        <end position="255"/>
    </location>
</feature>
<dbReference type="GO" id="GO:0015833">
    <property type="term" value="P:peptide transport"/>
    <property type="evidence" value="ECO:0007669"/>
    <property type="project" value="InterPro"/>
</dbReference>
<keyword evidence="10" id="KW-1185">Reference proteome</keyword>
<dbReference type="OrthoDB" id="9802772at2"/>
<evidence type="ECO:0000256" key="7">
    <source>
        <dbReference type="ARBA" id="ARBA00023136"/>
    </source>
</evidence>
<evidence type="ECO:0000256" key="6">
    <source>
        <dbReference type="ARBA" id="ARBA00022840"/>
    </source>
</evidence>
<evidence type="ECO:0000313" key="10">
    <source>
        <dbReference type="Proteomes" id="UP000196138"/>
    </source>
</evidence>
<dbReference type="GO" id="GO:0005886">
    <property type="term" value="C:plasma membrane"/>
    <property type="evidence" value="ECO:0007669"/>
    <property type="project" value="UniProtKB-SubCell"/>
</dbReference>
<comment type="subcellular location">
    <subcellularLocation>
        <location evidence="1">Cell inner membrane</location>
        <topology evidence="1">Peripheral membrane protein</topology>
    </subcellularLocation>
</comment>
<protein>
    <recommendedName>
        <fullName evidence="8">ABC transporter domain-containing protein</fullName>
    </recommendedName>
</protein>
<keyword evidence="7" id="KW-0472">Membrane</keyword>
<dbReference type="PANTHER" id="PTHR43297:SF2">
    <property type="entry name" value="DIPEPTIDE TRANSPORT ATP-BINDING PROTEIN DPPD"/>
    <property type="match status" value="1"/>
</dbReference>
<dbReference type="InterPro" id="IPR050388">
    <property type="entry name" value="ABC_Ni/Peptide_Import"/>
</dbReference>
<name>A0A1Y0ENI3_9BURK</name>
<gene>
    <name evidence="9" type="ORF">CCO03_10010</name>
</gene>
<dbReference type="InterPro" id="IPR027417">
    <property type="entry name" value="P-loop_NTPase"/>
</dbReference>
<reference evidence="9 10" key="1">
    <citation type="submission" date="2017-05" db="EMBL/GenBank/DDBJ databases">
        <authorList>
            <person name="Song R."/>
            <person name="Chenine A.L."/>
            <person name="Ruprecht R.M."/>
        </authorList>
    </citation>
    <scope>NUCLEOTIDE SEQUENCE [LARGE SCALE GENOMIC DNA]</scope>
    <source>
        <strain evidence="9 10">DSM 26136</strain>
    </source>
</reference>